<dbReference type="AlphaFoldDB" id="A0AAA9WUU7"/>
<evidence type="ECO:0000313" key="3">
    <source>
        <dbReference type="Proteomes" id="UP000000589"/>
    </source>
</evidence>
<evidence type="ECO:0000313" key="1">
    <source>
        <dbReference type="Ensembl" id="ENSMUSP00000159889.1"/>
    </source>
</evidence>
<organism evidence="1 3">
    <name type="scientific">Mus musculus</name>
    <name type="common">Mouse</name>
    <dbReference type="NCBI Taxonomy" id="10090"/>
    <lineage>
        <taxon>Eukaryota</taxon>
        <taxon>Metazoa</taxon>
        <taxon>Chordata</taxon>
        <taxon>Craniata</taxon>
        <taxon>Vertebrata</taxon>
        <taxon>Euteleostomi</taxon>
        <taxon>Mammalia</taxon>
        <taxon>Eutheria</taxon>
        <taxon>Euarchontoglires</taxon>
        <taxon>Glires</taxon>
        <taxon>Rodentia</taxon>
        <taxon>Myomorpha</taxon>
        <taxon>Muroidea</taxon>
        <taxon>Muridae</taxon>
        <taxon>Murinae</taxon>
        <taxon>Mus</taxon>
        <taxon>Mus</taxon>
    </lineage>
</organism>
<dbReference type="Proteomes" id="UP000000589">
    <property type="component" value="Chromosome 17"/>
</dbReference>
<dbReference type="MGI" id="MGI:96943">
    <property type="gene designation" value="Tpsab1"/>
</dbReference>
<dbReference type="AGR" id="MGI:96943"/>
<reference evidence="1" key="3">
    <citation type="submission" date="2025-05" db="UniProtKB">
        <authorList>
            <consortium name="Ensembl"/>
        </authorList>
    </citation>
    <scope>IDENTIFICATION</scope>
    <source>
        <strain evidence="1">C57BL/6J</strain>
    </source>
</reference>
<evidence type="ECO:0000313" key="2">
    <source>
        <dbReference type="MGI" id="MGI:96943"/>
    </source>
</evidence>
<reference evidence="1" key="1">
    <citation type="journal article" date="2009" name="PLoS Biol.">
        <title>Lineage-specific biology revealed by a finished genome assembly of the mouse.</title>
        <authorList>
            <consortium name="Mouse Genome Sequencing Consortium"/>
            <person name="Church D.M."/>
            <person name="Goodstadt L."/>
            <person name="Hillier L.W."/>
            <person name="Zody M.C."/>
            <person name="Goldstein S."/>
            <person name="She X."/>
            <person name="Bult C.J."/>
            <person name="Agarwala R."/>
            <person name="Cherry J.L."/>
            <person name="DiCuccio M."/>
            <person name="Hlavina W."/>
            <person name="Kapustin Y."/>
            <person name="Meric P."/>
            <person name="Maglott D."/>
            <person name="Birtle Z."/>
            <person name="Marques A.C."/>
            <person name="Graves T."/>
            <person name="Zhou S."/>
            <person name="Teague B."/>
            <person name="Potamousis K."/>
            <person name="Churas C."/>
            <person name="Place M."/>
            <person name="Herschleb J."/>
            <person name="Runnheim R."/>
            <person name="Forrest D."/>
            <person name="Amos-Landgraf J."/>
            <person name="Schwartz D.C."/>
            <person name="Cheng Z."/>
            <person name="Lindblad-Toh K."/>
            <person name="Eichler E.E."/>
            <person name="Ponting C.P."/>
        </authorList>
    </citation>
    <scope>NUCLEOTIDE SEQUENCE [LARGE SCALE GENOMIC DNA]</scope>
    <source>
        <strain evidence="1">C57BL/6J</strain>
    </source>
</reference>
<reference evidence="1" key="2">
    <citation type="journal article" date="2011" name="PLoS Biol.">
        <title>Modernizing reference genome assemblies.</title>
        <authorList>
            <person name="Church D.M."/>
            <person name="Schneider V.A."/>
            <person name="Graves T."/>
            <person name="Auger K."/>
            <person name="Cunningham F."/>
            <person name="Bouk N."/>
            <person name="Chen H.C."/>
            <person name="Agarwala R."/>
            <person name="McLaren W.M."/>
            <person name="Ritchie G.R."/>
            <person name="Albracht D."/>
            <person name="Kremitzki M."/>
            <person name="Rock S."/>
            <person name="Kotkiewicz H."/>
            <person name="Kremitzki C."/>
            <person name="Wollam A."/>
            <person name="Trani L."/>
            <person name="Fulton L."/>
            <person name="Fulton R."/>
            <person name="Matthews L."/>
            <person name="Whitehead S."/>
            <person name="Chow W."/>
            <person name="Torrance J."/>
            <person name="Dunn M."/>
            <person name="Harden G."/>
            <person name="Threadgold G."/>
            <person name="Wood J."/>
            <person name="Collins J."/>
            <person name="Heath P."/>
            <person name="Griffiths G."/>
            <person name="Pelan S."/>
            <person name="Grafham D."/>
            <person name="Eichler E.E."/>
            <person name="Weinstock G."/>
            <person name="Mardis E.R."/>
            <person name="Wilson R.K."/>
            <person name="Howe K."/>
            <person name="Flicek P."/>
            <person name="Hubbard T."/>
        </authorList>
    </citation>
    <scope>NUCLEOTIDE SEQUENCE [LARGE SCALE GENOMIC DNA]</scope>
    <source>
        <strain evidence="1">C57BL/6J</strain>
    </source>
</reference>
<sequence length="83" mass="8809">MNLPSCSQVPGLCAPQPVGPRLALTSNWARTTPHCVQMLKLLLLTLPLLSSLVHAAPGPAMTREGIVGGQEAHGNKWPWQGCC</sequence>
<protein>
    <submittedName>
        <fullName evidence="1">Tryptase alpha/beta 1</fullName>
    </submittedName>
</protein>
<dbReference type="Ensembl" id="ENSMUST00000249720.1">
    <property type="protein sequence ID" value="ENSMUSP00000159890.1"/>
    <property type="gene ID" value="ENSMUSG00000024173.13"/>
</dbReference>
<name>A0AAA9WUU7_MOUSE</name>
<keyword evidence="3" id="KW-1185">Reference proteome</keyword>
<dbReference type="GeneTree" id="ENSGT00940000162207"/>
<proteinExistence type="predicted"/>
<dbReference type="Ensembl" id="ENSMUST00000249719.1">
    <property type="protein sequence ID" value="ENSMUSP00000159889.1"/>
    <property type="gene ID" value="ENSMUSG00000024173.13"/>
</dbReference>
<accession>A0AAA9WUU7</accession>
<gene>
    <name evidence="1 2" type="primary">Tpsab1</name>
</gene>